<keyword evidence="6" id="KW-1185">Reference proteome</keyword>
<reference evidence="5 6" key="1">
    <citation type="submission" date="2019-06" db="EMBL/GenBank/DDBJ databases">
        <title>A chromosomal-level reference genome of Carpinus fangiana (Coryloideae, Betulaceae).</title>
        <authorList>
            <person name="Yang X."/>
            <person name="Wang Z."/>
            <person name="Zhang L."/>
            <person name="Hao G."/>
            <person name="Liu J."/>
            <person name="Yang Y."/>
        </authorList>
    </citation>
    <scope>NUCLEOTIDE SEQUENCE [LARGE SCALE GENOMIC DNA]</scope>
    <source>
        <strain evidence="5">Cfa_2016G</strain>
        <tissue evidence="5">Leaf</tissue>
    </source>
</reference>
<proteinExistence type="predicted"/>
<protein>
    <recommendedName>
        <fullName evidence="4">Bulb-type lectin domain-containing protein</fullName>
    </recommendedName>
</protein>
<dbReference type="InterPro" id="IPR001480">
    <property type="entry name" value="Bulb-type_lectin_dom"/>
</dbReference>
<keyword evidence="1" id="KW-0732">Signal</keyword>
<dbReference type="SUPFAM" id="SSF51110">
    <property type="entry name" value="alpha-D-mannose-specific plant lectins"/>
    <property type="match status" value="1"/>
</dbReference>
<dbReference type="InterPro" id="IPR036426">
    <property type="entry name" value="Bulb-type_lectin_dom_sf"/>
</dbReference>
<keyword evidence="2" id="KW-1015">Disulfide bond</keyword>
<dbReference type="PROSITE" id="PS50927">
    <property type="entry name" value="BULB_LECTIN"/>
    <property type="match status" value="1"/>
</dbReference>
<gene>
    <name evidence="5" type="ORF">FH972_002852</name>
</gene>
<dbReference type="PANTHER" id="PTHR47976">
    <property type="entry name" value="G-TYPE LECTIN S-RECEPTOR-LIKE SERINE/THREONINE-PROTEIN KINASE SD2-5"/>
    <property type="match status" value="1"/>
</dbReference>
<organism evidence="5 6">
    <name type="scientific">Carpinus fangiana</name>
    <dbReference type="NCBI Taxonomy" id="176857"/>
    <lineage>
        <taxon>Eukaryota</taxon>
        <taxon>Viridiplantae</taxon>
        <taxon>Streptophyta</taxon>
        <taxon>Embryophyta</taxon>
        <taxon>Tracheophyta</taxon>
        <taxon>Spermatophyta</taxon>
        <taxon>Magnoliopsida</taxon>
        <taxon>eudicotyledons</taxon>
        <taxon>Gunneridae</taxon>
        <taxon>Pentapetalae</taxon>
        <taxon>rosids</taxon>
        <taxon>fabids</taxon>
        <taxon>Fagales</taxon>
        <taxon>Betulaceae</taxon>
        <taxon>Carpinus</taxon>
    </lineage>
</organism>
<keyword evidence="3" id="KW-0325">Glycoprotein</keyword>
<dbReference type="Pfam" id="PF01453">
    <property type="entry name" value="B_lectin"/>
    <property type="match status" value="1"/>
</dbReference>
<feature type="domain" description="Bulb-type lectin" evidence="4">
    <location>
        <begin position="1"/>
        <end position="78"/>
    </location>
</feature>
<dbReference type="AlphaFoldDB" id="A0A5N6QIS7"/>
<evidence type="ECO:0000256" key="2">
    <source>
        <dbReference type="ARBA" id="ARBA00023157"/>
    </source>
</evidence>
<sequence length="360" mass="40246">MAGIPEKTVVWTANRDDPPVSSNATLLFASDGRLVLQMGQEPVAVVAESSGSASASMLNSGNFVIYNSDQGIIWQSFDYPTDTLLPSQRLFAGHEIVSSISETQHSTGIFRLKMQTNGNLVQYPVDTPDTAPYSFYTSFNIRNLTAKETIYRTTIDVDGIFRLYSHNLKTERKLAECVCLPGFEMVQQGNWTAGCERNFTVESWNSKNGDIKYNMQEEANTVWEDASYSALTMPYKDSCAQACLADCNCEAVLFKDGKCKKQRLPLRYGRRQLTDSSIALIKVKEEAVLEEWAYHCFQAGDLAKLLGDEEVDMKQVERMVKLGIWCIQDEPSLQPSMKKVLLMLEGTNDILIPPSPTSFS</sequence>
<evidence type="ECO:0000256" key="1">
    <source>
        <dbReference type="ARBA" id="ARBA00022729"/>
    </source>
</evidence>
<evidence type="ECO:0000313" key="6">
    <source>
        <dbReference type="Proteomes" id="UP000327013"/>
    </source>
</evidence>
<dbReference type="Proteomes" id="UP000327013">
    <property type="component" value="Chromosome 1"/>
</dbReference>
<accession>A0A5N6QIS7</accession>
<dbReference type="InterPro" id="IPR051343">
    <property type="entry name" value="G-type_lectin_kinases/EP1-like"/>
</dbReference>
<dbReference type="OrthoDB" id="758220at2759"/>
<evidence type="ECO:0000259" key="4">
    <source>
        <dbReference type="PROSITE" id="PS50927"/>
    </source>
</evidence>
<name>A0A5N6QIS7_9ROSI</name>
<evidence type="ECO:0000313" key="5">
    <source>
        <dbReference type="EMBL" id="KAE7998294.1"/>
    </source>
</evidence>
<dbReference type="PANTHER" id="PTHR47976:SF7">
    <property type="entry name" value="RECEPTOR-LIKE SERINE_THREONINE-PROTEIN KINASE"/>
    <property type="match status" value="1"/>
</dbReference>
<dbReference type="EMBL" id="CM017321">
    <property type="protein sequence ID" value="KAE7998294.1"/>
    <property type="molecule type" value="Genomic_DNA"/>
</dbReference>
<evidence type="ECO:0000256" key="3">
    <source>
        <dbReference type="ARBA" id="ARBA00023180"/>
    </source>
</evidence>
<dbReference type="Gene3D" id="2.90.10.10">
    <property type="entry name" value="Bulb-type lectin domain"/>
    <property type="match status" value="2"/>
</dbReference>